<evidence type="ECO:0000256" key="4">
    <source>
        <dbReference type="ARBA" id="ARBA00022723"/>
    </source>
</evidence>
<dbReference type="PANTHER" id="PTHR47659">
    <property type="entry name" value="ZN(II)2CYS6 TRANSCRIPTION FACTOR (EUROFUNG)-RELATED"/>
    <property type="match status" value="1"/>
</dbReference>
<dbReference type="GO" id="GO:0009267">
    <property type="term" value="P:cellular response to starvation"/>
    <property type="evidence" value="ECO:0007669"/>
    <property type="project" value="TreeGrafter"/>
</dbReference>
<dbReference type="SUPFAM" id="SSF57701">
    <property type="entry name" value="Zn2/Cys6 DNA-binding domain"/>
    <property type="match status" value="1"/>
</dbReference>
<dbReference type="PROSITE" id="PS50048">
    <property type="entry name" value="ZN2_CY6_FUNGAL_2"/>
    <property type="match status" value="1"/>
</dbReference>
<feature type="non-terminal residue" evidence="12">
    <location>
        <position position="1"/>
    </location>
</feature>
<dbReference type="STRING" id="1555241.A0A4P9XF72"/>
<feature type="non-terminal residue" evidence="12">
    <location>
        <position position="388"/>
    </location>
</feature>
<dbReference type="Pfam" id="PF24990">
    <property type="entry name" value="PAS_13"/>
    <property type="match status" value="2"/>
</dbReference>
<dbReference type="AlphaFoldDB" id="A0A4P9XF72"/>
<dbReference type="GO" id="GO:0000981">
    <property type="term" value="F:DNA-binding transcription factor activity, RNA polymerase II-specific"/>
    <property type="evidence" value="ECO:0007669"/>
    <property type="project" value="InterPro"/>
</dbReference>
<evidence type="ECO:0000313" key="13">
    <source>
        <dbReference type="Proteomes" id="UP000274922"/>
    </source>
</evidence>
<feature type="compositionally biased region" description="Polar residues" evidence="10">
    <location>
        <begin position="159"/>
        <end position="176"/>
    </location>
</feature>
<evidence type="ECO:0000256" key="7">
    <source>
        <dbReference type="ARBA" id="ARBA00023125"/>
    </source>
</evidence>
<evidence type="ECO:0000256" key="10">
    <source>
        <dbReference type="SAM" id="MobiDB-lite"/>
    </source>
</evidence>
<name>A0A4P9XF72_9FUNG</name>
<feature type="region of interest" description="Disordered" evidence="10">
    <location>
        <begin position="158"/>
        <end position="204"/>
    </location>
</feature>
<dbReference type="PROSITE" id="PS00463">
    <property type="entry name" value="ZN2_CY6_FUNGAL_1"/>
    <property type="match status" value="1"/>
</dbReference>
<keyword evidence="5" id="KW-0862">Zinc</keyword>
<evidence type="ECO:0000256" key="2">
    <source>
        <dbReference type="ARBA" id="ARBA00010855"/>
    </source>
</evidence>
<keyword evidence="7" id="KW-0238">DNA-binding</keyword>
<evidence type="ECO:0000256" key="8">
    <source>
        <dbReference type="ARBA" id="ARBA00023163"/>
    </source>
</evidence>
<dbReference type="InterPro" id="IPR050335">
    <property type="entry name" value="ERT1_acuK_gluconeogen_tf"/>
</dbReference>
<evidence type="ECO:0000256" key="9">
    <source>
        <dbReference type="ARBA" id="ARBA00023242"/>
    </source>
</evidence>
<keyword evidence="8" id="KW-0804">Transcription</keyword>
<evidence type="ECO:0000313" key="12">
    <source>
        <dbReference type="EMBL" id="RKP04212.1"/>
    </source>
</evidence>
<dbReference type="EMBL" id="ML014112">
    <property type="protein sequence ID" value="RKP04212.1"/>
    <property type="molecule type" value="Genomic_DNA"/>
</dbReference>
<keyword evidence="3" id="KW-0312">Gluconeogenesis</keyword>
<evidence type="ECO:0000259" key="11">
    <source>
        <dbReference type="PROSITE" id="PS50048"/>
    </source>
</evidence>
<dbReference type="InterPro" id="IPR056751">
    <property type="entry name" value="PAS_13"/>
</dbReference>
<protein>
    <recommendedName>
        <fullName evidence="11">Zn(2)-C6 fungal-type domain-containing protein</fullName>
    </recommendedName>
</protein>
<evidence type="ECO:0000256" key="6">
    <source>
        <dbReference type="ARBA" id="ARBA00023015"/>
    </source>
</evidence>
<sequence>GPQRRKTARACSNCKTAHLPCNDFRPCRRCVQRDIAASCITASRRKAKYLAGIDERALPMALPTTTTATATVATSVDSPTSTRQCMFPAFGSEGMNQEYGVISNLLLGFNGGESFTATSGSSSSMNSAAATVTMAASHSPTSHLLTTATNGSVVPPATATHSCDGSSTSQTLSYGSTAKAKRGLRTSPRVATGQDPAEENDNDVYTSVTEPYDYRDGFHYLLNYVTARMDRASMLRICKALAHFRPSFMATTMNLTNQDLIFMEQCFQRTLREYEKLIELTGTPTVVCRRTGEIALVGTEFAMLTRTPRRRLLEQRRYIYELMDTASAVDYWEKFSLMAFDNTAHTSTGTCRQSSASQSTIPCAFCYTVRRDIFNMPLVIVGNWLPLL</sequence>
<dbReference type="GO" id="GO:0000977">
    <property type="term" value="F:RNA polymerase II transcription regulatory region sequence-specific DNA binding"/>
    <property type="evidence" value="ECO:0007669"/>
    <property type="project" value="TreeGrafter"/>
</dbReference>
<comment type="subcellular location">
    <subcellularLocation>
        <location evidence="1">Nucleus</location>
    </subcellularLocation>
</comment>
<evidence type="ECO:0000256" key="5">
    <source>
        <dbReference type="ARBA" id="ARBA00022833"/>
    </source>
</evidence>
<keyword evidence="9" id="KW-0539">Nucleus</keyword>
<keyword evidence="4" id="KW-0479">Metal-binding</keyword>
<dbReference type="GO" id="GO:0008270">
    <property type="term" value="F:zinc ion binding"/>
    <property type="evidence" value="ECO:0007669"/>
    <property type="project" value="InterPro"/>
</dbReference>
<dbReference type="OrthoDB" id="2538135at2759"/>
<keyword evidence="6" id="KW-0805">Transcription regulation</keyword>
<feature type="domain" description="Zn(2)-C6 fungal-type" evidence="11">
    <location>
        <begin position="10"/>
        <end position="41"/>
    </location>
</feature>
<reference evidence="13" key="1">
    <citation type="journal article" date="2018" name="Nat. Microbiol.">
        <title>Leveraging single-cell genomics to expand the fungal tree of life.</title>
        <authorList>
            <person name="Ahrendt S.R."/>
            <person name="Quandt C.A."/>
            <person name="Ciobanu D."/>
            <person name="Clum A."/>
            <person name="Salamov A."/>
            <person name="Andreopoulos B."/>
            <person name="Cheng J.F."/>
            <person name="Woyke T."/>
            <person name="Pelin A."/>
            <person name="Henrissat B."/>
            <person name="Reynolds N.K."/>
            <person name="Benny G.L."/>
            <person name="Smith M.E."/>
            <person name="James T.Y."/>
            <person name="Grigoriev I.V."/>
        </authorList>
    </citation>
    <scope>NUCLEOTIDE SEQUENCE [LARGE SCALE GENOMIC DNA]</scope>
    <source>
        <strain evidence="13">ATCC 52028</strain>
    </source>
</reference>
<comment type="similarity">
    <text evidence="2">Belongs to the ERT1/acuK family.</text>
</comment>
<dbReference type="Proteomes" id="UP000274922">
    <property type="component" value="Unassembled WGS sequence"/>
</dbReference>
<dbReference type="InterPro" id="IPR036864">
    <property type="entry name" value="Zn2-C6_fun-type_DNA-bd_sf"/>
</dbReference>
<keyword evidence="13" id="KW-1185">Reference proteome</keyword>
<accession>A0A4P9XF72</accession>
<evidence type="ECO:0000256" key="1">
    <source>
        <dbReference type="ARBA" id="ARBA00004123"/>
    </source>
</evidence>
<dbReference type="InterPro" id="IPR001138">
    <property type="entry name" value="Zn2Cys6_DnaBD"/>
</dbReference>
<dbReference type="GO" id="GO:0005634">
    <property type="term" value="C:nucleus"/>
    <property type="evidence" value="ECO:0007669"/>
    <property type="project" value="UniProtKB-SubCell"/>
</dbReference>
<dbReference type="GO" id="GO:0006094">
    <property type="term" value="P:gluconeogenesis"/>
    <property type="evidence" value="ECO:0007669"/>
    <property type="project" value="UniProtKB-KW"/>
</dbReference>
<dbReference type="PANTHER" id="PTHR47659:SF1">
    <property type="entry name" value="TRANSCRIPTION ACTIVATOR OF GLUCONEOGENESIS ERT1"/>
    <property type="match status" value="1"/>
</dbReference>
<organism evidence="12 13">
    <name type="scientific">Caulochytrium protostelioides</name>
    <dbReference type="NCBI Taxonomy" id="1555241"/>
    <lineage>
        <taxon>Eukaryota</taxon>
        <taxon>Fungi</taxon>
        <taxon>Fungi incertae sedis</taxon>
        <taxon>Chytridiomycota</taxon>
        <taxon>Chytridiomycota incertae sedis</taxon>
        <taxon>Chytridiomycetes</taxon>
        <taxon>Caulochytriales</taxon>
        <taxon>Caulochytriaceae</taxon>
        <taxon>Caulochytrium</taxon>
    </lineage>
</organism>
<gene>
    <name evidence="12" type="ORF">CXG81DRAFT_6173</name>
</gene>
<evidence type="ECO:0000256" key="3">
    <source>
        <dbReference type="ARBA" id="ARBA00022432"/>
    </source>
</evidence>
<proteinExistence type="inferred from homology"/>